<feature type="domain" description="Flagellar hook-length control protein-like C-terminal" evidence="2">
    <location>
        <begin position="404"/>
        <end position="481"/>
    </location>
</feature>
<dbReference type="Proteomes" id="UP000315003">
    <property type="component" value="Chromosome"/>
</dbReference>
<feature type="region of interest" description="Disordered" evidence="1">
    <location>
        <begin position="478"/>
        <end position="523"/>
    </location>
</feature>
<reference evidence="3 4" key="1">
    <citation type="submission" date="2019-02" db="EMBL/GenBank/DDBJ databases">
        <title>Deep-cultivation of Planctomycetes and their phenomic and genomic characterization uncovers novel biology.</title>
        <authorList>
            <person name="Wiegand S."/>
            <person name="Jogler M."/>
            <person name="Boedeker C."/>
            <person name="Pinto D."/>
            <person name="Vollmers J."/>
            <person name="Rivas-Marin E."/>
            <person name="Kohn T."/>
            <person name="Peeters S.H."/>
            <person name="Heuer A."/>
            <person name="Rast P."/>
            <person name="Oberbeckmann S."/>
            <person name="Bunk B."/>
            <person name="Jeske O."/>
            <person name="Meyerdierks A."/>
            <person name="Storesund J.E."/>
            <person name="Kallscheuer N."/>
            <person name="Luecker S."/>
            <person name="Lage O.M."/>
            <person name="Pohl T."/>
            <person name="Merkel B.J."/>
            <person name="Hornburger P."/>
            <person name="Mueller R.-W."/>
            <person name="Bruemmer F."/>
            <person name="Labrenz M."/>
            <person name="Spormann A.M."/>
            <person name="Op den Camp H."/>
            <person name="Overmann J."/>
            <person name="Amann R."/>
            <person name="Jetten M.S.M."/>
            <person name="Mascher T."/>
            <person name="Medema M.H."/>
            <person name="Devos D.P."/>
            <person name="Kaster A.-K."/>
            <person name="Ovreas L."/>
            <person name="Rohde M."/>
            <person name="Galperin M.Y."/>
            <person name="Jogler C."/>
        </authorList>
    </citation>
    <scope>NUCLEOTIDE SEQUENCE [LARGE SCALE GENOMIC DNA]</scope>
    <source>
        <strain evidence="3 4">SV_7m_r</strain>
    </source>
</reference>
<organism evidence="3 4">
    <name type="scientific">Stieleria bergensis</name>
    <dbReference type="NCBI Taxonomy" id="2528025"/>
    <lineage>
        <taxon>Bacteria</taxon>
        <taxon>Pseudomonadati</taxon>
        <taxon>Planctomycetota</taxon>
        <taxon>Planctomycetia</taxon>
        <taxon>Pirellulales</taxon>
        <taxon>Pirellulaceae</taxon>
        <taxon>Stieleria</taxon>
    </lineage>
</organism>
<protein>
    <submittedName>
        <fullName evidence="3">Flagellar hook-length control protein FliK</fullName>
    </submittedName>
</protein>
<dbReference type="RefSeq" id="WP_145271668.1">
    <property type="nucleotide sequence ID" value="NZ_CP036272.1"/>
</dbReference>
<accession>A0A517SU51</accession>
<keyword evidence="3" id="KW-0282">Flagellum</keyword>
<name>A0A517SU51_9BACT</name>
<evidence type="ECO:0000313" key="4">
    <source>
        <dbReference type="Proteomes" id="UP000315003"/>
    </source>
</evidence>
<dbReference type="InterPro" id="IPR021136">
    <property type="entry name" value="Flagellar_hook_control-like_C"/>
</dbReference>
<feature type="compositionally biased region" description="Basic and acidic residues" evidence="1">
    <location>
        <begin position="101"/>
        <end position="114"/>
    </location>
</feature>
<feature type="compositionally biased region" description="Polar residues" evidence="1">
    <location>
        <begin position="124"/>
        <end position="137"/>
    </location>
</feature>
<dbReference type="InterPro" id="IPR038610">
    <property type="entry name" value="FliK-like_C_sf"/>
</dbReference>
<feature type="compositionally biased region" description="Basic and acidic residues" evidence="1">
    <location>
        <begin position="68"/>
        <end position="86"/>
    </location>
</feature>
<sequence>MDTTQLIAAQLTLQSLSPARSPGQTLSQSFAGRSNDVSQQISFAEFSQQLLQQGRSERQPERASPTPADHRETHRSESHPTKRNDTPDESQTVQHNSQRVEQQREPEREPRIDETETAPESDQETATPIGTPGNQPSDPAAAQLPTVVNATLSVGAEVSPKSTVSPDALQVVVASAPNQQAANLDLQPVDVNPTPTADGVAGSGAQNTNGVTDQVAPPPATTPQTLTAETAGALPTEATSDAQATPGSTTAAPLESNQQQTQPTITQQTQAMASADAADQQALQNDDNELAGTGNAGSDAATSSERSENGNNLSFGSGQQQGANNAAAGSAGQAGSNSSSAQASFADNITLPMTAASSQATNTSAGGKPVPGAATLHLDSLLSGSPTNQAVDQAMKTLRHSALESIRNEGKEVQLEIAPKHLGALKVQVRQTSEGLETQIIATERMASELLNGNRDQLAQALQELGYDSVEVDIRHQGSQAEDAWQDTSGGDQPSALQTHSIDQPKRSPQDRPDEAGGLNIVA</sequence>
<evidence type="ECO:0000313" key="3">
    <source>
        <dbReference type="EMBL" id="QDT59654.1"/>
    </source>
</evidence>
<dbReference type="EMBL" id="CP036272">
    <property type="protein sequence ID" value="QDT59654.1"/>
    <property type="molecule type" value="Genomic_DNA"/>
</dbReference>
<keyword evidence="4" id="KW-1185">Reference proteome</keyword>
<feature type="compositionally biased region" description="Low complexity" evidence="1">
    <location>
        <begin position="222"/>
        <end position="231"/>
    </location>
</feature>
<feature type="region of interest" description="Disordered" evidence="1">
    <location>
        <begin position="181"/>
        <end position="340"/>
    </location>
</feature>
<feature type="region of interest" description="Disordered" evidence="1">
    <location>
        <begin position="47"/>
        <end position="146"/>
    </location>
</feature>
<feature type="compositionally biased region" description="Basic and acidic residues" evidence="1">
    <location>
        <begin position="503"/>
        <end position="515"/>
    </location>
</feature>
<feature type="compositionally biased region" description="Low complexity" evidence="1">
    <location>
        <begin position="258"/>
        <end position="285"/>
    </location>
</feature>
<gene>
    <name evidence="3" type="ORF">SV7mr_21630</name>
</gene>
<evidence type="ECO:0000256" key="1">
    <source>
        <dbReference type="SAM" id="MobiDB-lite"/>
    </source>
</evidence>
<feature type="compositionally biased region" description="Polar residues" evidence="1">
    <location>
        <begin position="300"/>
        <end position="313"/>
    </location>
</feature>
<keyword evidence="3" id="KW-0969">Cilium</keyword>
<dbReference type="Pfam" id="PF02120">
    <property type="entry name" value="Flg_hook"/>
    <property type="match status" value="1"/>
</dbReference>
<keyword evidence="3" id="KW-0966">Cell projection</keyword>
<feature type="compositionally biased region" description="Polar residues" evidence="1">
    <location>
        <begin position="237"/>
        <end position="257"/>
    </location>
</feature>
<dbReference type="Gene3D" id="3.30.750.140">
    <property type="match status" value="1"/>
</dbReference>
<proteinExistence type="predicted"/>
<dbReference type="CDD" id="cd17470">
    <property type="entry name" value="T3SS_Flik_C"/>
    <property type="match status" value="1"/>
</dbReference>
<feature type="compositionally biased region" description="Low complexity" evidence="1">
    <location>
        <begin position="314"/>
        <end position="340"/>
    </location>
</feature>
<evidence type="ECO:0000259" key="2">
    <source>
        <dbReference type="Pfam" id="PF02120"/>
    </source>
</evidence>
<feature type="compositionally biased region" description="Polar residues" evidence="1">
    <location>
        <begin position="486"/>
        <end position="502"/>
    </location>
</feature>
<dbReference type="AlphaFoldDB" id="A0A517SU51"/>